<dbReference type="AlphaFoldDB" id="A0A2P2L722"/>
<dbReference type="EMBL" id="GGEC01033290">
    <property type="protein sequence ID" value="MBX13774.1"/>
    <property type="molecule type" value="Transcribed_RNA"/>
</dbReference>
<evidence type="ECO:0000313" key="1">
    <source>
        <dbReference type="EMBL" id="MBX13774.1"/>
    </source>
</evidence>
<proteinExistence type="predicted"/>
<accession>A0A2P2L722</accession>
<sequence length="63" mass="7540">MGCDSLSKHVLFSSVIKHIWMCSTWLRCQLAIYSHEIYPTQMFLKDLEYFLCNNEPKMCKDDF</sequence>
<protein>
    <submittedName>
        <fullName evidence="1">Thylakoid lumenal 15 kDa protein 1ic-like isoform X3</fullName>
    </submittedName>
</protein>
<reference evidence="1" key="1">
    <citation type="submission" date="2018-02" db="EMBL/GenBank/DDBJ databases">
        <title>Rhizophora mucronata_Transcriptome.</title>
        <authorList>
            <person name="Meera S.P."/>
            <person name="Sreeshan A."/>
            <person name="Augustine A."/>
        </authorList>
    </citation>
    <scope>NUCLEOTIDE SEQUENCE</scope>
    <source>
        <tissue evidence="1">Leaf</tissue>
    </source>
</reference>
<name>A0A2P2L722_RHIMU</name>
<organism evidence="1">
    <name type="scientific">Rhizophora mucronata</name>
    <name type="common">Asiatic mangrove</name>
    <dbReference type="NCBI Taxonomy" id="61149"/>
    <lineage>
        <taxon>Eukaryota</taxon>
        <taxon>Viridiplantae</taxon>
        <taxon>Streptophyta</taxon>
        <taxon>Embryophyta</taxon>
        <taxon>Tracheophyta</taxon>
        <taxon>Spermatophyta</taxon>
        <taxon>Magnoliopsida</taxon>
        <taxon>eudicotyledons</taxon>
        <taxon>Gunneridae</taxon>
        <taxon>Pentapetalae</taxon>
        <taxon>rosids</taxon>
        <taxon>fabids</taxon>
        <taxon>Malpighiales</taxon>
        <taxon>Rhizophoraceae</taxon>
        <taxon>Rhizophora</taxon>
    </lineage>
</organism>